<name>A0AAW1A8S6_9HYME</name>
<feature type="region of interest" description="Disordered" evidence="2">
    <location>
        <begin position="32"/>
        <end position="65"/>
    </location>
</feature>
<evidence type="ECO:0000313" key="4">
    <source>
        <dbReference type="EMBL" id="KAK9306364.1"/>
    </source>
</evidence>
<dbReference type="EMBL" id="JAWNGG020000041">
    <property type="protein sequence ID" value="KAK9306364.1"/>
    <property type="molecule type" value="Genomic_DNA"/>
</dbReference>
<protein>
    <submittedName>
        <fullName evidence="4">Uncharacterized protein</fullName>
    </submittedName>
</protein>
<gene>
    <name evidence="4" type="ORF">QLX08_002888</name>
</gene>
<evidence type="ECO:0000256" key="1">
    <source>
        <dbReference type="ARBA" id="ARBA00007367"/>
    </source>
</evidence>
<evidence type="ECO:0000256" key="3">
    <source>
        <dbReference type="SAM" id="Phobius"/>
    </source>
</evidence>
<dbReference type="Proteomes" id="UP001432146">
    <property type="component" value="Unassembled WGS sequence"/>
</dbReference>
<keyword evidence="5" id="KW-1185">Reference proteome</keyword>
<feature type="transmembrane region" description="Helical" evidence="3">
    <location>
        <begin position="149"/>
        <end position="170"/>
    </location>
</feature>
<accession>A0AAW1A8S6</accession>
<organism evidence="4 5">
    <name type="scientific">Tetragonisca angustula</name>
    <dbReference type="NCBI Taxonomy" id="166442"/>
    <lineage>
        <taxon>Eukaryota</taxon>
        <taxon>Metazoa</taxon>
        <taxon>Ecdysozoa</taxon>
        <taxon>Arthropoda</taxon>
        <taxon>Hexapoda</taxon>
        <taxon>Insecta</taxon>
        <taxon>Pterygota</taxon>
        <taxon>Neoptera</taxon>
        <taxon>Endopterygota</taxon>
        <taxon>Hymenoptera</taxon>
        <taxon>Apocrita</taxon>
        <taxon>Aculeata</taxon>
        <taxon>Apoidea</taxon>
        <taxon>Anthophila</taxon>
        <taxon>Apidae</taxon>
        <taxon>Tetragonisca</taxon>
    </lineage>
</organism>
<comment type="caution">
    <text evidence="4">The sequence shown here is derived from an EMBL/GenBank/DDBJ whole genome shotgun (WGS) entry which is preliminary data.</text>
</comment>
<reference evidence="4 5" key="1">
    <citation type="submission" date="2024-05" db="EMBL/GenBank/DDBJ databases">
        <title>The nuclear and mitochondrial genome assemblies of Tetragonisca angustula (Apidae: Meliponini), a tiny yet remarkable pollinator in the Neotropics.</title>
        <authorList>
            <person name="Ferrari R."/>
            <person name="Ricardo P.C."/>
            <person name="Dias F.C."/>
            <person name="Araujo N.S."/>
            <person name="Soares D.O."/>
            <person name="Zhou Q.-S."/>
            <person name="Zhu C.-D."/>
            <person name="Coutinho L."/>
            <person name="Airas M.C."/>
            <person name="Batista T.M."/>
        </authorList>
    </citation>
    <scope>NUCLEOTIDE SEQUENCE [LARGE SCALE GENOMIC DNA]</scope>
    <source>
        <strain evidence="4">ASF017062</strain>
        <tissue evidence="4">Abdomen</tissue>
    </source>
</reference>
<dbReference type="PANTHER" id="PTHR31102">
    <property type="match status" value="1"/>
</dbReference>
<evidence type="ECO:0000313" key="5">
    <source>
        <dbReference type="Proteomes" id="UP001432146"/>
    </source>
</evidence>
<keyword evidence="3" id="KW-0472">Membrane</keyword>
<feature type="transmembrane region" description="Helical" evidence="3">
    <location>
        <begin position="182"/>
        <end position="215"/>
    </location>
</feature>
<dbReference type="AlphaFoldDB" id="A0AAW1A8S6"/>
<keyword evidence="3" id="KW-1133">Transmembrane helix</keyword>
<dbReference type="PANTHER" id="PTHR31102:SF1">
    <property type="entry name" value="CATION_H+ EXCHANGER DOMAIN-CONTAINING PROTEIN"/>
    <property type="match status" value="1"/>
</dbReference>
<comment type="similarity">
    <text evidence="1">Belongs to the monovalent cation:proton antiporter 1 (CPA1) transporter (TC 2.A.36) family.</text>
</comment>
<proteinExistence type="inferred from homology"/>
<dbReference type="InterPro" id="IPR051843">
    <property type="entry name" value="CPA1_transporter"/>
</dbReference>
<evidence type="ECO:0000256" key="2">
    <source>
        <dbReference type="SAM" id="MobiDB-lite"/>
    </source>
</evidence>
<sequence length="237" mass="26374">MEIDMSGKANRSTEELAKRRVSISDQILGMDNPNFDHHRRISASSEHNSDHGRGKSILQHGGSNYSGSAENITQHKFDLENGRINGRKKSAYSLTSSIRDKIEYSEELERSWLYLFCARCHGRDDTPSWEPPGWRRACPQPFCPSYRKFARILCLFLLGLLLWGIVYTILGDEAAPGGQLFGLAALTIAAHFGGWLFSLTTLPALIGMLITGIILQNIGLVTSEGNYTVVVSNLRMT</sequence>
<dbReference type="GO" id="GO:0098662">
    <property type="term" value="P:inorganic cation transmembrane transport"/>
    <property type="evidence" value="ECO:0007669"/>
    <property type="project" value="TreeGrafter"/>
</dbReference>
<keyword evidence="3" id="KW-0812">Transmembrane</keyword>